<evidence type="ECO:0000313" key="3">
    <source>
        <dbReference type="Proteomes" id="UP000824136"/>
    </source>
</evidence>
<evidence type="ECO:0000313" key="2">
    <source>
        <dbReference type="EMBL" id="HIT58100.1"/>
    </source>
</evidence>
<dbReference type="EMBL" id="DVLL01000001">
    <property type="protein sequence ID" value="HIT58100.1"/>
    <property type="molecule type" value="Genomic_DNA"/>
</dbReference>
<evidence type="ECO:0000256" key="1">
    <source>
        <dbReference type="SAM" id="MobiDB-lite"/>
    </source>
</evidence>
<proteinExistence type="predicted"/>
<feature type="compositionally biased region" description="Polar residues" evidence="1">
    <location>
        <begin position="1"/>
        <end position="14"/>
    </location>
</feature>
<reference evidence="2" key="2">
    <citation type="journal article" date="2021" name="PeerJ">
        <title>Extensive microbial diversity within the chicken gut microbiome revealed by metagenomics and culture.</title>
        <authorList>
            <person name="Gilroy R."/>
            <person name="Ravi A."/>
            <person name="Getino M."/>
            <person name="Pursley I."/>
            <person name="Horton D.L."/>
            <person name="Alikhan N.F."/>
            <person name="Baker D."/>
            <person name="Gharbi K."/>
            <person name="Hall N."/>
            <person name="Watson M."/>
            <person name="Adriaenssens E.M."/>
            <person name="Foster-Nyarko E."/>
            <person name="Jarju S."/>
            <person name="Secka A."/>
            <person name="Antonio M."/>
            <person name="Oren A."/>
            <person name="Chaudhuri R.R."/>
            <person name="La Ragione R."/>
            <person name="Hildebrand F."/>
            <person name="Pallen M.J."/>
        </authorList>
    </citation>
    <scope>NUCLEOTIDE SEQUENCE</scope>
    <source>
        <strain evidence="2">CHK33-4379</strain>
    </source>
</reference>
<protein>
    <submittedName>
        <fullName evidence="2">Uncharacterized protein</fullName>
    </submittedName>
</protein>
<dbReference type="Proteomes" id="UP000824136">
    <property type="component" value="Unassembled WGS sequence"/>
</dbReference>
<gene>
    <name evidence="2" type="ORF">IAC39_00010</name>
</gene>
<accession>A0A9D1KJF8</accession>
<reference evidence="2" key="1">
    <citation type="submission" date="2020-10" db="EMBL/GenBank/DDBJ databases">
        <authorList>
            <person name="Gilroy R."/>
        </authorList>
    </citation>
    <scope>NUCLEOTIDE SEQUENCE</scope>
    <source>
        <strain evidence="2">CHK33-4379</strain>
    </source>
</reference>
<name>A0A9D1KJF8_9FIRM</name>
<dbReference type="AlphaFoldDB" id="A0A9D1KJF8"/>
<comment type="caution">
    <text evidence="2">The sequence shown here is derived from an EMBL/GenBank/DDBJ whole genome shotgun (WGS) entry which is preliminary data.</text>
</comment>
<feature type="compositionally biased region" description="Basic and acidic residues" evidence="1">
    <location>
        <begin position="49"/>
        <end position="64"/>
    </location>
</feature>
<sequence>MKRLEQQTPVEQLGQTGGETAIDTQIEVDLICGGVGFDDGPTDNGQWLKEARDKQKSKVKDKEV</sequence>
<feature type="region of interest" description="Disordered" evidence="1">
    <location>
        <begin position="1"/>
        <end position="20"/>
    </location>
</feature>
<organism evidence="2 3">
    <name type="scientific">Candidatus Faeciplasma pullistercoris</name>
    <dbReference type="NCBI Taxonomy" id="2840800"/>
    <lineage>
        <taxon>Bacteria</taxon>
        <taxon>Bacillati</taxon>
        <taxon>Bacillota</taxon>
        <taxon>Clostridia</taxon>
        <taxon>Eubacteriales</taxon>
        <taxon>Oscillospiraceae</taxon>
        <taxon>Oscillospiraceae incertae sedis</taxon>
        <taxon>Candidatus Faeciplasma</taxon>
    </lineage>
</organism>
<feature type="region of interest" description="Disordered" evidence="1">
    <location>
        <begin position="43"/>
        <end position="64"/>
    </location>
</feature>